<evidence type="ECO:0000256" key="2">
    <source>
        <dbReference type="ARBA" id="ARBA00004651"/>
    </source>
</evidence>
<dbReference type="Proteomes" id="UP000597507">
    <property type="component" value="Unassembled WGS sequence"/>
</dbReference>
<evidence type="ECO:0000259" key="12">
    <source>
        <dbReference type="Pfam" id="PF01514"/>
    </source>
</evidence>
<feature type="compositionally biased region" description="Low complexity" evidence="10">
    <location>
        <begin position="308"/>
        <end position="321"/>
    </location>
</feature>
<feature type="domain" description="Flagellar M-ring C-terminal" evidence="13">
    <location>
        <begin position="271"/>
        <end position="432"/>
    </location>
</feature>
<evidence type="ECO:0000256" key="11">
    <source>
        <dbReference type="SAM" id="Phobius"/>
    </source>
</evidence>
<keyword evidence="14" id="KW-0969">Cilium</keyword>
<evidence type="ECO:0000256" key="5">
    <source>
        <dbReference type="ARBA" id="ARBA00022692"/>
    </source>
</evidence>
<dbReference type="PANTHER" id="PTHR30046:SF0">
    <property type="entry name" value="FLAGELLAR M-RING PROTEIN"/>
    <property type="match status" value="1"/>
</dbReference>
<evidence type="ECO:0000256" key="3">
    <source>
        <dbReference type="ARBA" id="ARBA00007971"/>
    </source>
</evidence>
<dbReference type="PIRSF" id="PIRSF004862">
    <property type="entry name" value="FliF"/>
    <property type="match status" value="1"/>
</dbReference>
<proteinExistence type="inferred from homology"/>
<dbReference type="InterPro" id="IPR006182">
    <property type="entry name" value="FliF_N_dom"/>
</dbReference>
<reference evidence="14 15" key="1">
    <citation type="journal article" date="2014" name="Int. J. Syst. Evol. Microbiol.">
        <title>Complete genome sequence of Corynebacterium casei LMG S-19264T (=DSM 44701T), isolated from a smear-ripened cheese.</title>
        <authorList>
            <consortium name="US DOE Joint Genome Institute (JGI-PGF)"/>
            <person name="Walter F."/>
            <person name="Albersmeier A."/>
            <person name="Kalinowski J."/>
            <person name="Ruckert C."/>
        </authorList>
    </citation>
    <scope>NUCLEOTIDE SEQUENCE [LARGE SCALE GENOMIC DNA]</scope>
    <source>
        <strain evidence="14 15">CGMCC 1.16330</strain>
    </source>
</reference>
<feature type="transmembrane region" description="Helical" evidence="11">
    <location>
        <begin position="482"/>
        <end position="504"/>
    </location>
</feature>
<sequence length="580" mass="60784">MSDASDRGAGGARQGGGMRGGGVIAQLRAFGPARLAALGGVAAMVLALLGWLVLRAGEPPMGLLYADLEPRDAAAVVQALERAGVPHRIAAGGGQVMAPEDQVPRLRLMLAREGLPHGGSLGGGAVGYEIFDRAESLTTTPFQQDMNRVRALEGELARTIRGLAGVRAARVHLVLPRREAFSRERGEAQASVVLTMQGAQRLDGEGVQAVLHLVATAVPGLRPQNVSIVDSRGALLARGGQALSAAQSAQTQEEIRRAQELRLARAVEEMLERILGPGRVRAEAALEFDFDRVQTTEERFDPDNQVARSQSSTSEQTRSTEPGAVGVAGNLPNPDPAGAGAAGSLENRQEETINYEIGRTTRQVLREGPVLRRLSVAVLVDGVREPPAEPGGEPAFREHSAEELARLTALVRSAVGYDERRGDRVELVSMRFADPPDMAAEQPSRLERLLTPAVVARLAESGLIALVALAAILLVARPIAGRLAIALAPPAAIGGLGAAPALAAPGARAGGPKLSAPDAGAANAEASAALPEPDEAMVQLANVEGRMRASSLARIAELAGRHPDETLTVLRRWLSPQEDR</sequence>
<keyword evidence="14" id="KW-0966">Cell projection</keyword>
<dbReference type="AlphaFoldDB" id="A0A8J2ZAG0"/>
<protein>
    <recommendedName>
        <fullName evidence="9">Flagellar M-ring protein</fullName>
    </recommendedName>
</protein>
<dbReference type="InterPro" id="IPR045851">
    <property type="entry name" value="AMP-bd_C_sf"/>
</dbReference>
<dbReference type="InterPro" id="IPR013556">
    <property type="entry name" value="Flag_M-ring_C"/>
</dbReference>
<organism evidence="14 15">
    <name type="scientific">Caldovatus sediminis</name>
    <dbReference type="NCBI Taxonomy" id="2041189"/>
    <lineage>
        <taxon>Bacteria</taxon>
        <taxon>Pseudomonadati</taxon>
        <taxon>Pseudomonadota</taxon>
        <taxon>Alphaproteobacteria</taxon>
        <taxon>Acetobacterales</taxon>
        <taxon>Roseomonadaceae</taxon>
        <taxon>Caldovatus</taxon>
    </lineage>
</organism>
<feature type="domain" description="Flagellar M-ring N-terminal" evidence="12">
    <location>
        <begin position="58"/>
        <end position="237"/>
    </location>
</feature>
<evidence type="ECO:0000256" key="4">
    <source>
        <dbReference type="ARBA" id="ARBA00022475"/>
    </source>
</evidence>
<dbReference type="InterPro" id="IPR000067">
    <property type="entry name" value="FlgMring_FliF"/>
</dbReference>
<comment type="function">
    <text evidence="9">The M ring may be actively involved in energy transduction.</text>
</comment>
<keyword evidence="4" id="KW-1003">Cell membrane</keyword>
<comment type="subcellular location">
    <subcellularLocation>
        <location evidence="1 9">Bacterial flagellum basal body</location>
    </subcellularLocation>
    <subcellularLocation>
        <location evidence="2">Cell membrane</location>
        <topology evidence="2">Multi-pass membrane protein</topology>
    </subcellularLocation>
</comment>
<dbReference type="InterPro" id="IPR043427">
    <property type="entry name" value="YscJ/FliF"/>
</dbReference>
<keyword evidence="6 11" id="KW-1133">Transmembrane helix</keyword>
<dbReference type="NCBIfam" id="TIGR00206">
    <property type="entry name" value="fliF"/>
    <property type="match status" value="1"/>
</dbReference>
<keyword evidence="14" id="KW-0282">Flagellum</keyword>
<evidence type="ECO:0000256" key="1">
    <source>
        <dbReference type="ARBA" id="ARBA00004117"/>
    </source>
</evidence>
<comment type="caution">
    <text evidence="14">The sequence shown here is derived from an EMBL/GenBank/DDBJ whole genome shotgun (WGS) entry which is preliminary data.</text>
</comment>
<keyword evidence="15" id="KW-1185">Reference proteome</keyword>
<dbReference type="GO" id="GO:0071973">
    <property type="term" value="P:bacterial-type flagellum-dependent cell motility"/>
    <property type="evidence" value="ECO:0007669"/>
    <property type="project" value="InterPro"/>
</dbReference>
<feature type="region of interest" description="Disordered" evidence="10">
    <location>
        <begin position="507"/>
        <end position="528"/>
    </location>
</feature>
<dbReference type="PRINTS" id="PR01009">
    <property type="entry name" value="FLGMRINGFLIF"/>
</dbReference>
<name>A0A8J2ZAG0_9PROT</name>
<keyword evidence="8 9" id="KW-0975">Bacterial flagellum</keyword>
<dbReference type="Gene3D" id="3.30.300.30">
    <property type="match status" value="1"/>
</dbReference>
<dbReference type="GO" id="GO:0005886">
    <property type="term" value="C:plasma membrane"/>
    <property type="evidence" value="ECO:0007669"/>
    <property type="project" value="UniProtKB-SubCell"/>
</dbReference>
<dbReference type="PANTHER" id="PTHR30046">
    <property type="entry name" value="FLAGELLAR M-RING PROTEIN"/>
    <property type="match status" value="1"/>
</dbReference>
<evidence type="ECO:0000256" key="7">
    <source>
        <dbReference type="ARBA" id="ARBA00023136"/>
    </source>
</evidence>
<dbReference type="GO" id="GO:0003774">
    <property type="term" value="F:cytoskeletal motor activity"/>
    <property type="evidence" value="ECO:0007669"/>
    <property type="project" value="InterPro"/>
</dbReference>
<keyword evidence="5 11" id="KW-0812">Transmembrane</keyword>
<feature type="region of interest" description="Disordered" evidence="10">
    <location>
        <begin position="295"/>
        <end position="347"/>
    </location>
</feature>
<evidence type="ECO:0000256" key="6">
    <source>
        <dbReference type="ARBA" id="ARBA00022989"/>
    </source>
</evidence>
<evidence type="ECO:0000259" key="13">
    <source>
        <dbReference type="Pfam" id="PF08345"/>
    </source>
</evidence>
<evidence type="ECO:0000256" key="10">
    <source>
        <dbReference type="SAM" id="MobiDB-lite"/>
    </source>
</evidence>
<comment type="similarity">
    <text evidence="3 9">Belongs to the FliF family.</text>
</comment>
<feature type="transmembrane region" description="Helical" evidence="11">
    <location>
        <begin position="35"/>
        <end position="54"/>
    </location>
</feature>
<evidence type="ECO:0000256" key="8">
    <source>
        <dbReference type="ARBA" id="ARBA00023143"/>
    </source>
</evidence>
<dbReference type="Pfam" id="PF01514">
    <property type="entry name" value="YscJ_FliF"/>
    <property type="match status" value="1"/>
</dbReference>
<evidence type="ECO:0000256" key="9">
    <source>
        <dbReference type="PIRNR" id="PIRNR004862"/>
    </source>
</evidence>
<dbReference type="Pfam" id="PF08345">
    <property type="entry name" value="YscJ_FliF_C"/>
    <property type="match status" value="1"/>
</dbReference>
<accession>A0A8J2ZAG0</accession>
<gene>
    <name evidence="14" type="ORF">GCM10010964_17250</name>
</gene>
<evidence type="ECO:0000313" key="15">
    <source>
        <dbReference type="Proteomes" id="UP000597507"/>
    </source>
</evidence>
<feature type="transmembrane region" description="Helical" evidence="11">
    <location>
        <begin position="454"/>
        <end position="476"/>
    </location>
</feature>
<dbReference type="GO" id="GO:0009431">
    <property type="term" value="C:bacterial-type flagellum basal body, MS ring"/>
    <property type="evidence" value="ECO:0007669"/>
    <property type="project" value="InterPro"/>
</dbReference>
<evidence type="ECO:0000313" key="14">
    <source>
        <dbReference type="EMBL" id="GGG29894.1"/>
    </source>
</evidence>
<keyword evidence="7 11" id="KW-0472">Membrane</keyword>
<dbReference type="EMBL" id="BMKS01000004">
    <property type="protein sequence ID" value="GGG29894.1"/>
    <property type="molecule type" value="Genomic_DNA"/>
</dbReference>